<accession>A0ACC6U834</accession>
<protein>
    <submittedName>
        <fullName evidence="1">DMT family transporter</fullName>
    </submittedName>
</protein>
<evidence type="ECO:0000313" key="2">
    <source>
        <dbReference type="Proteomes" id="UP001558850"/>
    </source>
</evidence>
<name>A0ACC6U834_9BURK</name>
<dbReference type="Proteomes" id="UP001558850">
    <property type="component" value="Unassembled WGS sequence"/>
</dbReference>
<evidence type="ECO:0000313" key="1">
    <source>
        <dbReference type="EMBL" id="MEX3935796.1"/>
    </source>
</evidence>
<gene>
    <name evidence="1" type="ORF">AB4Y32_29050</name>
</gene>
<dbReference type="EMBL" id="JBFRCH010000023">
    <property type="protein sequence ID" value="MEX3935796.1"/>
    <property type="molecule type" value="Genomic_DNA"/>
</dbReference>
<comment type="caution">
    <text evidence="1">The sequence shown here is derived from an EMBL/GenBank/DDBJ whole genome shotgun (WGS) entry which is preliminary data.</text>
</comment>
<reference evidence="1" key="1">
    <citation type="submission" date="2024-07" db="EMBL/GenBank/DDBJ databases">
        <title>A survey of Mimosa microsymbionts across Brazilian biomes reveals a high diversity of Paraburkholderia nodulating endemic species, but also that Cupriavidus is common as a symbiont of widespread species.</title>
        <authorList>
            <person name="Rouws L."/>
            <person name="Barauna A."/>
            <person name="Beukes C."/>
            <person name="Rouws J.R.C."/>
            <person name="De Faria S.M."/>
            <person name="Gross E."/>
            <person name="Bueno Dos Reis Junior F."/>
            <person name="Simon M.F."/>
            <person name="Maluk M."/>
            <person name="Odee D.W."/>
            <person name="Kenicer G."/>
            <person name="Young J.P.W."/>
            <person name="Reis V.M."/>
            <person name="Zilli J."/>
            <person name="James E.K."/>
        </authorList>
    </citation>
    <scope>NUCLEOTIDE SEQUENCE</scope>
    <source>
        <strain evidence="1">EG181B</strain>
    </source>
</reference>
<sequence>MITTSTNLRSKMAASLALLLFISFAWTGTIVFAKMAVCEVSPLNIVSARLTIAAIFLVCWLRVQKIRLQATPRSSCRTYFFIATFGHIVPFLLISWSLISTPASEGSVLLATTPVFSSLVSYLRLRRLPSIIEIVGVTLGFVGTMYFIKASIIPSVTDLSLQRLALVASAASFAISGGYAARLPPDANVRSTAAIICWACVIIIPISLVIDPPTANLPSSHTLIILLLLGTVSTAIAYVSYYKLVSTDGLVFASTHHYLVPAIGVVVDSYIFNETLSLQQLYSVALILAGVALSCSGAWRRNRQNISKHDGHVAKVKAQGQHR</sequence>
<proteinExistence type="predicted"/>
<keyword evidence="2" id="KW-1185">Reference proteome</keyword>
<organism evidence="1 2">
    <name type="scientific">Paraburkholderia phymatum</name>
    <dbReference type="NCBI Taxonomy" id="148447"/>
    <lineage>
        <taxon>Bacteria</taxon>
        <taxon>Pseudomonadati</taxon>
        <taxon>Pseudomonadota</taxon>
        <taxon>Betaproteobacteria</taxon>
        <taxon>Burkholderiales</taxon>
        <taxon>Burkholderiaceae</taxon>
        <taxon>Paraburkholderia</taxon>
    </lineage>
</organism>